<sequence>MATYRHVTSTAEYLDHSLCSAGASSWCRHNAAKPKGEPDPRHAYTLAKDVVEALLPVYTRLSERALLERCQ</sequence>
<reference evidence="1" key="1">
    <citation type="submission" date="2020-05" db="EMBL/GenBank/DDBJ databases">
        <title>Large-scale comparative analyses of tick genomes elucidate their genetic diversity and vector capacities.</title>
        <authorList>
            <person name="Jia N."/>
            <person name="Wang J."/>
            <person name="Shi W."/>
            <person name="Du L."/>
            <person name="Sun Y."/>
            <person name="Zhan W."/>
            <person name="Jiang J."/>
            <person name="Wang Q."/>
            <person name="Zhang B."/>
            <person name="Ji P."/>
            <person name="Sakyi L.B."/>
            <person name="Cui X."/>
            <person name="Yuan T."/>
            <person name="Jiang B."/>
            <person name="Yang W."/>
            <person name="Lam T.T.-Y."/>
            <person name="Chang Q."/>
            <person name="Ding S."/>
            <person name="Wang X."/>
            <person name="Zhu J."/>
            <person name="Ruan X."/>
            <person name="Zhao L."/>
            <person name="Wei J."/>
            <person name="Que T."/>
            <person name="Du C."/>
            <person name="Cheng J."/>
            <person name="Dai P."/>
            <person name="Han X."/>
            <person name="Huang E."/>
            <person name="Gao Y."/>
            <person name="Liu J."/>
            <person name="Shao H."/>
            <person name="Ye R."/>
            <person name="Li L."/>
            <person name="Wei W."/>
            <person name="Wang X."/>
            <person name="Wang C."/>
            <person name="Yang T."/>
            <person name="Huo Q."/>
            <person name="Li W."/>
            <person name="Guo W."/>
            <person name="Chen H."/>
            <person name="Zhou L."/>
            <person name="Ni X."/>
            <person name="Tian J."/>
            <person name="Zhou Y."/>
            <person name="Sheng Y."/>
            <person name="Liu T."/>
            <person name="Pan Y."/>
            <person name="Xia L."/>
            <person name="Li J."/>
            <person name="Zhao F."/>
            <person name="Cao W."/>
        </authorList>
    </citation>
    <scope>NUCLEOTIDE SEQUENCE</scope>
    <source>
        <strain evidence="1">Dsil-2018</strain>
    </source>
</reference>
<organism evidence="1 2">
    <name type="scientific">Dermacentor silvarum</name>
    <name type="common">Tick</name>
    <dbReference type="NCBI Taxonomy" id="543639"/>
    <lineage>
        <taxon>Eukaryota</taxon>
        <taxon>Metazoa</taxon>
        <taxon>Ecdysozoa</taxon>
        <taxon>Arthropoda</taxon>
        <taxon>Chelicerata</taxon>
        <taxon>Arachnida</taxon>
        <taxon>Acari</taxon>
        <taxon>Parasitiformes</taxon>
        <taxon>Ixodida</taxon>
        <taxon>Ixodoidea</taxon>
        <taxon>Ixodidae</taxon>
        <taxon>Rhipicephalinae</taxon>
        <taxon>Dermacentor</taxon>
    </lineage>
</organism>
<name>A0ACB8CEF6_DERSI</name>
<dbReference type="Proteomes" id="UP000821865">
    <property type="component" value="Chromosome 7"/>
</dbReference>
<protein>
    <submittedName>
        <fullName evidence="1">Uncharacterized protein</fullName>
    </submittedName>
</protein>
<dbReference type="EMBL" id="CM023476">
    <property type="protein sequence ID" value="KAH7941056.1"/>
    <property type="molecule type" value="Genomic_DNA"/>
</dbReference>
<accession>A0ACB8CEF6</accession>
<keyword evidence="2" id="KW-1185">Reference proteome</keyword>
<evidence type="ECO:0000313" key="1">
    <source>
        <dbReference type="EMBL" id="KAH7941056.1"/>
    </source>
</evidence>
<comment type="caution">
    <text evidence="1">The sequence shown here is derived from an EMBL/GenBank/DDBJ whole genome shotgun (WGS) entry which is preliminary data.</text>
</comment>
<proteinExistence type="predicted"/>
<evidence type="ECO:0000313" key="2">
    <source>
        <dbReference type="Proteomes" id="UP000821865"/>
    </source>
</evidence>
<gene>
    <name evidence="1" type="ORF">HPB49_009697</name>
</gene>